<organism evidence="2 3">
    <name type="scientific">Chryseobacterium gilvum</name>
    <dbReference type="NCBI Taxonomy" id="2976534"/>
    <lineage>
        <taxon>Bacteria</taxon>
        <taxon>Pseudomonadati</taxon>
        <taxon>Bacteroidota</taxon>
        <taxon>Flavobacteriia</taxon>
        <taxon>Flavobacteriales</taxon>
        <taxon>Weeksellaceae</taxon>
        <taxon>Chryseobacterium group</taxon>
        <taxon>Chryseobacterium</taxon>
    </lineage>
</organism>
<dbReference type="RefSeq" id="WP_262990428.1">
    <property type="nucleotide sequence ID" value="NZ_JAOTEN010000002.1"/>
</dbReference>
<name>A0ABT2VZN0_9FLAO</name>
<keyword evidence="1" id="KW-0732">Signal</keyword>
<sequence length="143" mass="17125">MKSKNILFATLIFFCAISCTNRIAFNNIDNFCGQDSIRIFYTRKKNAIKYRDFSFVFRSGIKDTIQVTYEDQIVRKFVDNELQDDHNLQFFTFKINKDSLVRVSIGNENYCFKINNTFYYYDFIKRKGILEVYADGLRNRNFE</sequence>
<evidence type="ECO:0008006" key="4">
    <source>
        <dbReference type="Google" id="ProtNLM"/>
    </source>
</evidence>
<comment type="caution">
    <text evidence="2">The sequence shown here is derived from an EMBL/GenBank/DDBJ whole genome shotgun (WGS) entry which is preliminary data.</text>
</comment>
<gene>
    <name evidence="2" type="ORF">N0B16_08665</name>
</gene>
<evidence type="ECO:0000256" key="1">
    <source>
        <dbReference type="SAM" id="SignalP"/>
    </source>
</evidence>
<keyword evidence="3" id="KW-1185">Reference proteome</keyword>
<feature type="chain" id="PRO_5047451113" description="Lipoprotein" evidence="1">
    <location>
        <begin position="25"/>
        <end position="143"/>
    </location>
</feature>
<dbReference type="Proteomes" id="UP001208114">
    <property type="component" value="Unassembled WGS sequence"/>
</dbReference>
<reference evidence="3" key="1">
    <citation type="submission" date="2023-07" db="EMBL/GenBank/DDBJ databases">
        <title>Chryseobacterium sp. GMJ5 Genome sequencing and assembly.</title>
        <authorList>
            <person name="Jung Y."/>
        </authorList>
    </citation>
    <scope>NUCLEOTIDE SEQUENCE [LARGE SCALE GENOMIC DNA]</scope>
    <source>
        <strain evidence="3">GMJ5</strain>
    </source>
</reference>
<dbReference type="EMBL" id="JAOTEN010000002">
    <property type="protein sequence ID" value="MCU7614509.1"/>
    <property type="molecule type" value="Genomic_DNA"/>
</dbReference>
<proteinExistence type="predicted"/>
<evidence type="ECO:0000313" key="3">
    <source>
        <dbReference type="Proteomes" id="UP001208114"/>
    </source>
</evidence>
<protein>
    <recommendedName>
        <fullName evidence="4">Lipoprotein</fullName>
    </recommendedName>
</protein>
<accession>A0ABT2VZN0</accession>
<feature type="signal peptide" evidence="1">
    <location>
        <begin position="1"/>
        <end position="24"/>
    </location>
</feature>
<evidence type="ECO:0000313" key="2">
    <source>
        <dbReference type="EMBL" id="MCU7614509.1"/>
    </source>
</evidence>